<feature type="domain" description="Toprim" evidence="1">
    <location>
        <begin position="1"/>
        <end position="70"/>
    </location>
</feature>
<dbReference type="eggNOG" id="COG1658">
    <property type="taxonomic scope" value="Bacteria"/>
</dbReference>
<gene>
    <name evidence="2" type="ordered locus">SULAZ_1486</name>
</gene>
<dbReference type="PANTHER" id="PTHR39964">
    <property type="entry name" value="UPF0292 PROTEIN TK1411"/>
    <property type="match status" value="1"/>
</dbReference>
<dbReference type="KEGG" id="saf:SULAZ_1486"/>
<dbReference type="InterPro" id="IPR006171">
    <property type="entry name" value="TOPRIM_dom"/>
</dbReference>
<keyword evidence="3" id="KW-1185">Reference proteome</keyword>
<protein>
    <recommendedName>
        <fullName evidence="1">Toprim domain-containing protein</fullName>
    </recommendedName>
</protein>
<proteinExistence type="predicted"/>
<dbReference type="Pfam" id="PF13662">
    <property type="entry name" value="Toprim_4"/>
    <property type="match status" value="1"/>
</dbReference>
<dbReference type="AlphaFoldDB" id="C1DWG6"/>
<accession>C1DWG6</accession>
<evidence type="ECO:0000313" key="3">
    <source>
        <dbReference type="Proteomes" id="UP000001369"/>
    </source>
</evidence>
<dbReference type="Gene3D" id="3.40.1360.10">
    <property type="match status" value="1"/>
</dbReference>
<reference evidence="2 3" key="1">
    <citation type="journal article" date="2009" name="J. Bacteriol.">
        <title>Complete and draft genome sequences of six members of the Aquificales.</title>
        <authorList>
            <person name="Reysenbach A.L."/>
            <person name="Hamamura N."/>
            <person name="Podar M."/>
            <person name="Griffiths E."/>
            <person name="Ferreira S."/>
            <person name="Hochstein R."/>
            <person name="Heidelberg J."/>
            <person name="Johnson J."/>
            <person name="Mead D."/>
            <person name="Pohorille A."/>
            <person name="Sarmiento M."/>
            <person name="Schweighofer K."/>
            <person name="Seshadri R."/>
            <person name="Voytek M.A."/>
        </authorList>
    </citation>
    <scope>NUCLEOTIDE SEQUENCE [LARGE SCALE GENOMIC DNA]</scope>
    <source>
        <strain evidence="3">Az-Fu1 / DSM 15241 / OCM 825</strain>
    </source>
</reference>
<dbReference type="HOGENOM" id="CLU_140789_2_0_0"/>
<name>C1DWG6_SULAA</name>
<dbReference type="SUPFAM" id="SSF110455">
    <property type="entry name" value="Toprim domain"/>
    <property type="match status" value="1"/>
</dbReference>
<dbReference type="EMBL" id="CP001229">
    <property type="protein sequence ID" value="ACN99688.1"/>
    <property type="molecule type" value="Genomic_DNA"/>
</dbReference>
<dbReference type="PANTHER" id="PTHR39964:SF2">
    <property type="entry name" value="UPF0292 PROTEIN MJ1624"/>
    <property type="match status" value="1"/>
</dbReference>
<dbReference type="Proteomes" id="UP000001369">
    <property type="component" value="Chromosome"/>
</dbReference>
<sequence length="90" mass="10451">MLVEGKRDLKKLSSYGISNIIVLQGKKYYDVVESILNNFNKCIILFDVDKHGDKMFQKFSQMLKAEGIQVDSSYRDYIKSLNIEEIENLP</sequence>
<dbReference type="STRING" id="204536.SULAZ_1486"/>
<evidence type="ECO:0000259" key="1">
    <source>
        <dbReference type="Pfam" id="PF13662"/>
    </source>
</evidence>
<organism evidence="2 3">
    <name type="scientific">Sulfurihydrogenibium azorense (strain DSM 15241 / OCM 825 / Az-Fu1)</name>
    <dbReference type="NCBI Taxonomy" id="204536"/>
    <lineage>
        <taxon>Bacteria</taxon>
        <taxon>Pseudomonadati</taxon>
        <taxon>Aquificota</taxon>
        <taxon>Aquificia</taxon>
        <taxon>Aquificales</taxon>
        <taxon>Hydrogenothermaceae</taxon>
        <taxon>Sulfurihydrogenibium</taxon>
    </lineage>
</organism>
<evidence type="ECO:0000313" key="2">
    <source>
        <dbReference type="EMBL" id="ACN99688.1"/>
    </source>
</evidence>